<dbReference type="EMBL" id="VUJU01011120">
    <property type="protein sequence ID" value="KAF0711928.1"/>
    <property type="molecule type" value="Genomic_DNA"/>
</dbReference>
<feature type="non-terminal residue" evidence="1">
    <location>
        <position position="1"/>
    </location>
</feature>
<proteinExistence type="predicted"/>
<reference evidence="1 2" key="1">
    <citation type="submission" date="2019-08" db="EMBL/GenBank/DDBJ databases">
        <title>Whole genome of Aphis craccivora.</title>
        <authorList>
            <person name="Voronova N.V."/>
            <person name="Shulinski R.S."/>
            <person name="Bandarenka Y.V."/>
            <person name="Zhorov D.G."/>
            <person name="Warner D."/>
        </authorList>
    </citation>
    <scope>NUCLEOTIDE SEQUENCE [LARGE SCALE GENOMIC DNA]</scope>
    <source>
        <strain evidence="1">180601</strain>
        <tissue evidence="1">Whole Body</tissue>
    </source>
</reference>
<evidence type="ECO:0000313" key="1">
    <source>
        <dbReference type="EMBL" id="KAF0711928.1"/>
    </source>
</evidence>
<dbReference type="OrthoDB" id="10487567at2759"/>
<dbReference type="AlphaFoldDB" id="A0A6G0VWD5"/>
<organism evidence="1 2">
    <name type="scientific">Aphis craccivora</name>
    <name type="common">Cowpea aphid</name>
    <dbReference type="NCBI Taxonomy" id="307492"/>
    <lineage>
        <taxon>Eukaryota</taxon>
        <taxon>Metazoa</taxon>
        <taxon>Ecdysozoa</taxon>
        <taxon>Arthropoda</taxon>
        <taxon>Hexapoda</taxon>
        <taxon>Insecta</taxon>
        <taxon>Pterygota</taxon>
        <taxon>Neoptera</taxon>
        <taxon>Paraneoptera</taxon>
        <taxon>Hemiptera</taxon>
        <taxon>Sternorrhyncha</taxon>
        <taxon>Aphidomorpha</taxon>
        <taxon>Aphidoidea</taxon>
        <taxon>Aphididae</taxon>
        <taxon>Aphidini</taxon>
        <taxon>Aphis</taxon>
        <taxon>Aphis</taxon>
    </lineage>
</organism>
<protein>
    <submittedName>
        <fullName evidence="1">Uncharacterized protein</fullName>
    </submittedName>
</protein>
<sequence length="306" mass="35960">NEICSLEDRTKRQHQCDEWHLERKKRLVLSLLNLLPNDTVKISDDSVVVIKMIKIPKIKIPKKNMCYENKVIKTIATAMMELHDMGHNAIPLDQNHQIIHNLISQDSHLKKKSKKYLNQEKKKINKAIASETLRHMVEFEINILQNKYQLKMRFQYHIIPEVLFDAFLNFSDNYLFTEEHNNKIHAILNNFNMLNLTYTEEKQNPDFGKMLHGTLEQMIICSKFNIVYKYIDSFITTNKFTENAYVGNKYLYLNFLCMVHKLEKLKTEIPHLNISDNNQGIEIPEDTQNNSAGTKYIQTLFGIAEA</sequence>
<dbReference type="Proteomes" id="UP000478052">
    <property type="component" value="Unassembled WGS sequence"/>
</dbReference>
<name>A0A6G0VWD5_APHCR</name>
<keyword evidence="2" id="KW-1185">Reference proteome</keyword>
<evidence type="ECO:0000313" key="2">
    <source>
        <dbReference type="Proteomes" id="UP000478052"/>
    </source>
</evidence>
<accession>A0A6G0VWD5</accession>
<gene>
    <name evidence="1" type="ORF">FWK35_00030237</name>
</gene>
<comment type="caution">
    <text evidence="1">The sequence shown here is derived from an EMBL/GenBank/DDBJ whole genome shotgun (WGS) entry which is preliminary data.</text>
</comment>